<sequence>MIQLTKLDLSQRNKLSDIGLGQISLEDLDLATNKVVDPSPTSKTQLILVRSHSVIIESLIYQKLSIISWLGNTSFQPVTRWMTFSLQYLPDLTPLCILQGSRIKICSHYSIQPTCRT</sequence>
<evidence type="ECO:0000313" key="2">
    <source>
        <dbReference type="Proteomes" id="UP001642409"/>
    </source>
</evidence>
<accession>A0ABP1GWI3</accession>
<gene>
    <name evidence="1" type="ORF">HINF_LOCUS5037</name>
</gene>
<dbReference type="EMBL" id="CAXDID020000009">
    <property type="protein sequence ID" value="CAL5978890.1"/>
    <property type="molecule type" value="Genomic_DNA"/>
</dbReference>
<organism evidence="1 2">
    <name type="scientific">Hexamita inflata</name>
    <dbReference type="NCBI Taxonomy" id="28002"/>
    <lineage>
        <taxon>Eukaryota</taxon>
        <taxon>Metamonada</taxon>
        <taxon>Diplomonadida</taxon>
        <taxon>Hexamitidae</taxon>
        <taxon>Hexamitinae</taxon>
        <taxon>Hexamita</taxon>
    </lineage>
</organism>
<dbReference type="Proteomes" id="UP001642409">
    <property type="component" value="Unassembled WGS sequence"/>
</dbReference>
<keyword evidence="2" id="KW-1185">Reference proteome</keyword>
<evidence type="ECO:0000313" key="1">
    <source>
        <dbReference type="EMBL" id="CAL5978890.1"/>
    </source>
</evidence>
<comment type="caution">
    <text evidence="1">The sequence shown here is derived from an EMBL/GenBank/DDBJ whole genome shotgun (WGS) entry which is preliminary data.</text>
</comment>
<proteinExistence type="predicted"/>
<reference evidence="1 2" key="1">
    <citation type="submission" date="2024-07" db="EMBL/GenBank/DDBJ databases">
        <authorList>
            <person name="Akdeniz Z."/>
        </authorList>
    </citation>
    <scope>NUCLEOTIDE SEQUENCE [LARGE SCALE GENOMIC DNA]</scope>
</reference>
<protein>
    <submittedName>
        <fullName evidence="1">Hypothetical_protein</fullName>
    </submittedName>
</protein>
<name>A0ABP1GWI3_9EUKA</name>